<protein>
    <submittedName>
        <fullName evidence="3">PorT family protein</fullName>
    </submittedName>
</protein>
<dbReference type="EMBL" id="CP095855">
    <property type="protein sequence ID" value="UPK70916.1"/>
    <property type="molecule type" value="Genomic_DNA"/>
</dbReference>
<dbReference type="RefSeq" id="WP_247813071.1">
    <property type="nucleotide sequence ID" value="NZ_CP095855.1"/>
</dbReference>
<dbReference type="Proteomes" id="UP000830198">
    <property type="component" value="Chromosome"/>
</dbReference>
<dbReference type="InterPro" id="IPR025665">
    <property type="entry name" value="Beta-barrel_OMP_2"/>
</dbReference>
<name>A0ABY4I831_CHIFI</name>
<evidence type="ECO:0000313" key="4">
    <source>
        <dbReference type="Proteomes" id="UP000830198"/>
    </source>
</evidence>
<feature type="domain" description="Outer membrane protein beta-barrel" evidence="2">
    <location>
        <begin position="227"/>
        <end position="390"/>
    </location>
</feature>
<keyword evidence="1" id="KW-0732">Signal</keyword>
<gene>
    <name evidence="3" type="ORF">MYF79_06330</name>
</gene>
<evidence type="ECO:0000259" key="2">
    <source>
        <dbReference type="Pfam" id="PF13568"/>
    </source>
</evidence>
<organism evidence="3 4">
    <name type="scientific">Chitinophaga filiformis</name>
    <name type="common">Myxococcus filiformis</name>
    <name type="synonym">Flexibacter filiformis</name>
    <dbReference type="NCBI Taxonomy" id="104663"/>
    <lineage>
        <taxon>Bacteria</taxon>
        <taxon>Pseudomonadati</taxon>
        <taxon>Bacteroidota</taxon>
        <taxon>Chitinophagia</taxon>
        <taxon>Chitinophagales</taxon>
        <taxon>Chitinophagaceae</taxon>
        <taxon>Chitinophaga</taxon>
    </lineage>
</organism>
<evidence type="ECO:0000256" key="1">
    <source>
        <dbReference type="SAM" id="SignalP"/>
    </source>
</evidence>
<reference evidence="3 4" key="1">
    <citation type="submission" date="2022-04" db="EMBL/GenBank/DDBJ databases">
        <title>The arsenic-methylating capacity of Chitinophaga filiformis YT5 during chitin decomposition.</title>
        <authorList>
            <person name="Chen G."/>
            <person name="Liang Y."/>
        </authorList>
    </citation>
    <scope>NUCLEOTIDE SEQUENCE [LARGE SCALE GENOMIC DNA]</scope>
    <source>
        <strain evidence="3 4">YT5</strain>
    </source>
</reference>
<feature type="signal peptide" evidence="1">
    <location>
        <begin position="1"/>
        <end position="19"/>
    </location>
</feature>
<evidence type="ECO:0000313" key="3">
    <source>
        <dbReference type="EMBL" id="UPK70916.1"/>
    </source>
</evidence>
<feature type="chain" id="PRO_5046288783" evidence="1">
    <location>
        <begin position="20"/>
        <end position="414"/>
    </location>
</feature>
<proteinExistence type="predicted"/>
<accession>A0ABY4I831</accession>
<sequence length="414" mass="46485">MRVISLFLCCMLISYAAVAQRNYVPGTIVTLKNDSLKGFIDFRNWYQSPGEIVFKGSLSDANEQRFKPADINGFKVAEPDVEYVSRKLRIDITRQDIKSLNESTERIVQDTPVFLMRIVTGPYNLYQYIDPFSRAHYIYDAVDVPARELEYIQQYVERSSGSGIFTDERYKDQLAALFADNAELSEKAGKVPYREANLKKLFLAYNTYKAPGSGTQQPVRVQKKAHLPVTYGIMGGIAFNSYPFSGAAFLGQGEYENTQSPVGGIWTDIPLGRNGRNISFVAELLYKKLEANGDLHGVYNGAVVKFAFSYLQLNTLFRYTYPTKTAIRPYINAGIGNGFVIKTSENRILRSRDTQWQVAIDGPRKYEQTLVGGIGVKIYKVNVEARYTTGNGFSPYPGGKSAIHSFQILAAYGF</sequence>
<keyword evidence="4" id="KW-1185">Reference proteome</keyword>
<dbReference type="Pfam" id="PF13568">
    <property type="entry name" value="OMP_b-brl_2"/>
    <property type="match status" value="1"/>
</dbReference>